<keyword evidence="2" id="KW-1185">Reference proteome</keyword>
<gene>
    <name evidence="1" type="ORF">HHT355_0064</name>
</gene>
<dbReference type="RefSeq" id="WP_199179133.1">
    <property type="nucleotide sequence ID" value="NZ_CVTD020000005.1"/>
</dbReference>
<evidence type="ECO:0000313" key="1">
    <source>
        <dbReference type="EMBL" id="CRZ33279.1"/>
    </source>
</evidence>
<accession>A0A0H5SCZ2</accession>
<sequence length="60" mass="6758">MAYALVNRRKHRTNEDLILHVTEALLSFDQAAKTGSVYNMKTTCERPVPLPAGKDIDELD</sequence>
<dbReference type="Proteomes" id="UP000236497">
    <property type="component" value="Unassembled WGS sequence"/>
</dbReference>
<name>A0A0H5SCZ2_HERHM</name>
<organism evidence="1 2">
    <name type="scientific">Herbinix hemicellulosilytica</name>
    <dbReference type="NCBI Taxonomy" id="1564487"/>
    <lineage>
        <taxon>Bacteria</taxon>
        <taxon>Bacillati</taxon>
        <taxon>Bacillota</taxon>
        <taxon>Clostridia</taxon>
        <taxon>Lachnospirales</taxon>
        <taxon>Lachnospiraceae</taxon>
        <taxon>Herbinix</taxon>
    </lineage>
</organism>
<reference evidence="1 2" key="1">
    <citation type="submission" date="2015-06" db="EMBL/GenBank/DDBJ databases">
        <authorList>
            <person name="Wibberg Daniel"/>
        </authorList>
    </citation>
    <scope>NUCLEOTIDE SEQUENCE [LARGE SCALE GENOMIC DNA]</scope>
    <source>
        <strain evidence="1 2">T3/55T</strain>
    </source>
</reference>
<protein>
    <submittedName>
        <fullName evidence="1">Uncharacterized protein</fullName>
    </submittedName>
</protein>
<dbReference type="EMBL" id="CVTD020000005">
    <property type="protein sequence ID" value="CRZ33279.1"/>
    <property type="molecule type" value="Genomic_DNA"/>
</dbReference>
<evidence type="ECO:0000313" key="2">
    <source>
        <dbReference type="Proteomes" id="UP000236497"/>
    </source>
</evidence>
<dbReference type="AlphaFoldDB" id="A0A0H5SCZ2"/>
<proteinExistence type="predicted"/>